<dbReference type="Pfam" id="PF03028">
    <property type="entry name" value="Dynein_heavy"/>
    <property type="match status" value="1"/>
</dbReference>
<dbReference type="Pfam" id="PF18198">
    <property type="entry name" value="AAA_lid_11"/>
    <property type="match status" value="1"/>
</dbReference>
<evidence type="ECO:0000256" key="3">
    <source>
        <dbReference type="ARBA" id="ARBA00022490"/>
    </source>
</evidence>
<dbReference type="Gene3D" id="3.40.50.300">
    <property type="entry name" value="P-loop containing nucleotide triphosphate hydrolases"/>
    <property type="match status" value="5"/>
</dbReference>
<evidence type="ECO:0000259" key="18">
    <source>
        <dbReference type="Pfam" id="PF12780"/>
    </source>
</evidence>
<dbReference type="FunFam" id="3.40.50.300:FF:000049">
    <property type="entry name" value="Dynein, axonemal, heavy chain 5"/>
    <property type="match status" value="1"/>
</dbReference>
<evidence type="ECO:0000256" key="1">
    <source>
        <dbReference type="ARBA" id="ARBA00004430"/>
    </source>
</evidence>
<feature type="coiled-coil region" evidence="14">
    <location>
        <begin position="875"/>
        <end position="902"/>
    </location>
</feature>
<dbReference type="InterPro" id="IPR024317">
    <property type="entry name" value="Dynein_heavy_chain_D4_dom"/>
</dbReference>
<evidence type="ECO:0000259" key="17">
    <source>
        <dbReference type="Pfam" id="PF12777"/>
    </source>
</evidence>
<dbReference type="InterPro" id="IPR011704">
    <property type="entry name" value="ATPase_dyneun-rel_AAA"/>
</dbReference>
<dbReference type="InterPro" id="IPR026983">
    <property type="entry name" value="DHC"/>
</dbReference>
<dbReference type="Gene3D" id="1.10.8.1220">
    <property type="match status" value="1"/>
</dbReference>
<dbReference type="FunFam" id="1.20.920.20:FF:000014">
    <property type="entry name" value="dynein heavy chain 2, axonemal"/>
    <property type="match status" value="1"/>
</dbReference>
<gene>
    <name evidence="24" type="ORF">EB796_024082</name>
</gene>
<keyword evidence="6" id="KW-0547">Nucleotide-binding</keyword>
<dbReference type="Pfam" id="PF07728">
    <property type="entry name" value="AAA_5"/>
    <property type="match status" value="1"/>
</dbReference>
<dbReference type="InterPro" id="IPR035706">
    <property type="entry name" value="AAA_9"/>
</dbReference>
<evidence type="ECO:0000259" key="19">
    <source>
        <dbReference type="Pfam" id="PF12781"/>
    </source>
</evidence>
<dbReference type="Gene3D" id="1.20.1270.280">
    <property type="match status" value="1"/>
</dbReference>
<keyword evidence="8" id="KW-0243">Dynein</keyword>
<evidence type="ECO:0000256" key="7">
    <source>
        <dbReference type="ARBA" id="ARBA00022840"/>
    </source>
</evidence>
<accession>A0A7J7IVY9</accession>
<evidence type="ECO:0000256" key="11">
    <source>
        <dbReference type="ARBA" id="ARBA00023175"/>
    </source>
</evidence>
<feature type="coiled-coil region" evidence="14">
    <location>
        <begin position="2007"/>
        <end position="2034"/>
    </location>
</feature>
<dbReference type="InterPro" id="IPR041466">
    <property type="entry name" value="Dynein_AAA5_ext"/>
</dbReference>
<dbReference type="FunFam" id="1.10.8.1220:FF:000001">
    <property type="entry name" value="Dynein axonemal heavy chain 5"/>
    <property type="match status" value="1"/>
</dbReference>
<feature type="coiled-coil region" evidence="14">
    <location>
        <begin position="1081"/>
        <end position="1143"/>
    </location>
</feature>
<dbReference type="CDD" id="cd00009">
    <property type="entry name" value="AAA"/>
    <property type="match status" value="1"/>
</dbReference>
<name>A0A7J7IVY9_BUGNE</name>
<evidence type="ECO:0000259" key="20">
    <source>
        <dbReference type="Pfam" id="PF17852"/>
    </source>
</evidence>
<protein>
    <submittedName>
        <fullName evidence="24">Uncharacterized protein</fullName>
    </submittedName>
</protein>
<dbReference type="InterPro" id="IPR041589">
    <property type="entry name" value="DNAH3_AAA_lid_1"/>
</dbReference>
<dbReference type="GO" id="GO:0005524">
    <property type="term" value="F:ATP binding"/>
    <property type="evidence" value="ECO:0007669"/>
    <property type="project" value="UniProtKB-KW"/>
</dbReference>
<dbReference type="Pfam" id="PF17852">
    <property type="entry name" value="Dynein_AAA_lid"/>
    <property type="match status" value="1"/>
</dbReference>
<dbReference type="GO" id="GO:0005874">
    <property type="term" value="C:microtubule"/>
    <property type="evidence" value="ECO:0007669"/>
    <property type="project" value="UniProtKB-KW"/>
</dbReference>
<dbReference type="Gene3D" id="6.10.140.1060">
    <property type="match status" value="1"/>
</dbReference>
<dbReference type="Gene3D" id="3.10.490.20">
    <property type="match status" value="1"/>
</dbReference>
<feature type="domain" description="ATPase dynein-related AAA" evidence="16">
    <location>
        <begin position="2"/>
        <end position="127"/>
    </location>
</feature>
<dbReference type="InterPro" id="IPR041228">
    <property type="entry name" value="Dynein_C"/>
</dbReference>
<dbReference type="GO" id="GO:0045505">
    <property type="term" value="F:dynein intermediate chain binding"/>
    <property type="evidence" value="ECO:0007669"/>
    <property type="project" value="InterPro"/>
</dbReference>
<dbReference type="Gene3D" id="1.10.472.130">
    <property type="match status" value="1"/>
</dbReference>
<evidence type="ECO:0000259" key="16">
    <source>
        <dbReference type="Pfam" id="PF07728"/>
    </source>
</evidence>
<dbReference type="FunFam" id="1.10.472.130:FF:000003">
    <property type="entry name" value="Dynein, axonemal, heavy chain 2"/>
    <property type="match status" value="1"/>
</dbReference>
<dbReference type="GO" id="GO:0008569">
    <property type="term" value="F:minus-end-directed microtubule motor activity"/>
    <property type="evidence" value="ECO:0007669"/>
    <property type="project" value="InterPro"/>
</dbReference>
<dbReference type="OrthoDB" id="10251809at2759"/>
<dbReference type="Pfam" id="PF12780">
    <property type="entry name" value="AAA_8"/>
    <property type="match status" value="1"/>
</dbReference>
<dbReference type="FunFam" id="1.20.920.30:FF:000005">
    <property type="entry name" value="Dynein, axonemal, heavy chain 2"/>
    <property type="match status" value="1"/>
</dbReference>
<keyword evidence="9 14" id="KW-0175">Coiled coil</keyword>
<keyword evidence="5" id="KW-0677">Repeat</keyword>
<evidence type="ECO:0000256" key="6">
    <source>
        <dbReference type="ARBA" id="ARBA00022741"/>
    </source>
</evidence>
<comment type="caution">
    <text evidence="24">The sequence shown here is derived from an EMBL/GenBank/DDBJ whole genome shotgun (WGS) entry which is preliminary data.</text>
</comment>
<keyword evidence="12" id="KW-0206">Cytoskeleton</keyword>
<dbReference type="Pfam" id="PF12775">
    <property type="entry name" value="AAA_7"/>
    <property type="match status" value="1"/>
</dbReference>
<dbReference type="GO" id="GO:0030286">
    <property type="term" value="C:dynein complex"/>
    <property type="evidence" value="ECO:0007669"/>
    <property type="project" value="UniProtKB-KW"/>
</dbReference>
<evidence type="ECO:0000259" key="21">
    <source>
        <dbReference type="Pfam" id="PF17857"/>
    </source>
</evidence>
<dbReference type="Pfam" id="PF12781">
    <property type="entry name" value="AAA_9"/>
    <property type="match status" value="1"/>
</dbReference>
<evidence type="ECO:0000259" key="23">
    <source>
        <dbReference type="Pfam" id="PF18199"/>
    </source>
</evidence>
<dbReference type="Gene3D" id="1.10.8.720">
    <property type="entry name" value="Region D6 of dynein motor"/>
    <property type="match status" value="1"/>
</dbReference>
<dbReference type="InterPro" id="IPR041658">
    <property type="entry name" value="AAA_lid_11"/>
</dbReference>
<evidence type="ECO:0000256" key="9">
    <source>
        <dbReference type="ARBA" id="ARBA00023054"/>
    </source>
</evidence>
<evidence type="ECO:0000256" key="8">
    <source>
        <dbReference type="ARBA" id="ARBA00023017"/>
    </source>
</evidence>
<keyword evidence="10" id="KW-0969">Cilium</keyword>
<keyword evidence="3" id="KW-0963">Cytoplasm</keyword>
<dbReference type="InterPro" id="IPR004273">
    <property type="entry name" value="Dynein_heavy_D6_P-loop"/>
</dbReference>
<feature type="domain" description="Dynein heavy chain coiled coil stalk" evidence="17">
    <location>
        <begin position="867"/>
        <end position="1199"/>
    </location>
</feature>
<evidence type="ECO:0000256" key="5">
    <source>
        <dbReference type="ARBA" id="ARBA00022737"/>
    </source>
</evidence>
<keyword evidence="25" id="KW-1185">Reference proteome</keyword>
<keyword evidence="11" id="KW-0505">Motor protein</keyword>
<dbReference type="FunFam" id="3.10.490.20:FF:000008">
    <property type="entry name" value="dynein heavy chain 2, axonemal"/>
    <property type="match status" value="1"/>
</dbReference>
<dbReference type="GO" id="GO:0007018">
    <property type="term" value="P:microtubule-based movement"/>
    <property type="evidence" value="ECO:0007669"/>
    <property type="project" value="InterPro"/>
</dbReference>
<feature type="domain" description="Dynein heavy chain AAA module D4" evidence="18">
    <location>
        <begin position="658"/>
        <end position="853"/>
    </location>
</feature>
<dbReference type="InterPro" id="IPR042219">
    <property type="entry name" value="AAA_lid_11_sf"/>
</dbReference>
<dbReference type="InterPro" id="IPR027417">
    <property type="entry name" value="P-loop_NTPase"/>
</dbReference>
<dbReference type="InterPro" id="IPR043160">
    <property type="entry name" value="Dynein_C_barrel"/>
</dbReference>
<evidence type="ECO:0000256" key="4">
    <source>
        <dbReference type="ARBA" id="ARBA00022701"/>
    </source>
</evidence>
<feature type="domain" description="Dynein heavy chain AAA lid" evidence="22">
    <location>
        <begin position="1839"/>
        <end position="1978"/>
    </location>
</feature>
<dbReference type="FunFam" id="1.10.8.720:FF:000008">
    <property type="entry name" value="Dynein axonemal heavy chain 2"/>
    <property type="match status" value="1"/>
</dbReference>
<feature type="domain" description="Dynein heavy chain region D6 P-loop" evidence="15">
    <location>
        <begin position="1694"/>
        <end position="1807"/>
    </location>
</feature>
<dbReference type="Pfam" id="PF18199">
    <property type="entry name" value="Dynein_C"/>
    <property type="match status" value="1"/>
</dbReference>
<dbReference type="PANTHER" id="PTHR22878:SF68">
    <property type="entry name" value="DYNEIN HEAVY CHAIN 6, AXONEMAL-LIKE"/>
    <property type="match status" value="1"/>
</dbReference>
<keyword evidence="13" id="KW-0966">Cell projection</keyword>
<dbReference type="FunFam" id="3.40.50.300:FF:006175">
    <property type="entry name" value="Uncharacterized protein"/>
    <property type="match status" value="1"/>
</dbReference>
<dbReference type="Gene3D" id="1.20.920.30">
    <property type="match status" value="1"/>
</dbReference>
<dbReference type="Pfam" id="PF12777">
    <property type="entry name" value="MT"/>
    <property type="match status" value="1"/>
</dbReference>
<dbReference type="EMBL" id="VXIV02003375">
    <property type="protein sequence ID" value="KAF6017601.1"/>
    <property type="molecule type" value="Genomic_DNA"/>
</dbReference>
<dbReference type="Gene3D" id="1.20.920.20">
    <property type="match status" value="1"/>
</dbReference>
<evidence type="ECO:0000313" key="24">
    <source>
        <dbReference type="EMBL" id="KAF6017601.1"/>
    </source>
</evidence>
<dbReference type="GO" id="GO:0016887">
    <property type="term" value="F:ATP hydrolysis activity"/>
    <property type="evidence" value="ECO:0007669"/>
    <property type="project" value="InterPro"/>
</dbReference>
<dbReference type="Pfam" id="PF17857">
    <property type="entry name" value="AAA_lid_1"/>
    <property type="match status" value="1"/>
</dbReference>
<evidence type="ECO:0000259" key="15">
    <source>
        <dbReference type="Pfam" id="PF03028"/>
    </source>
</evidence>
<feature type="domain" description="Dynein heavy chain 3 AAA+ lid" evidence="21">
    <location>
        <begin position="508"/>
        <end position="595"/>
    </location>
</feature>
<evidence type="ECO:0000256" key="13">
    <source>
        <dbReference type="ARBA" id="ARBA00023273"/>
    </source>
</evidence>
<keyword evidence="4" id="KW-0493">Microtubule</keyword>
<keyword evidence="7" id="KW-0067">ATP-binding</keyword>
<reference evidence="24" key="1">
    <citation type="submission" date="2020-06" db="EMBL/GenBank/DDBJ databases">
        <title>Draft genome of Bugula neritina, a colonial animal packing powerful symbionts and potential medicines.</title>
        <authorList>
            <person name="Rayko M."/>
        </authorList>
    </citation>
    <scope>NUCLEOTIDE SEQUENCE [LARGE SCALE GENOMIC DNA]</scope>
    <source>
        <strain evidence="24">Kwan_BN1</strain>
    </source>
</reference>
<dbReference type="Proteomes" id="UP000593567">
    <property type="component" value="Unassembled WGS sequence"/>
</dbReference>
<dbReference type="SUPFAM" id="SSF52540">
    <property type="entry name" value="P-loop containing nucleoside triphosphate hydrolases"/>
    <property type="match status" value="2"/>
</dbReference>
<dbReference type="InterPro" id="IPR024743">
    <property type="entry name" value="Dynein_HC_stalk"/>
</dbReference>
<evidence type="ECO:0000256" key="10">
    <source>
        <dbReference type="ARBA" id="ARBA00023069"/>
    </source>
</evidence>
<comment type="similarity">
    <text evidence="2">Belongs to the dynein heavy chain family.</text>
</comment>
<feature type="domain" description="Dynein heavy chain AAA 5 extension" evidence="20">
    <location>
        <begin position="169"/>
        <end position="287"/>
    </location>
</feature>
<feature type="domain" description="Dynein heavy chain ATP-binding dynein motor region" evidence="19">
    <location>
        <begin position="1226"/>
        <end position="1447"/>
    </location>
</feature>
<organism evidence="24 25">
    <name type="scientific">Bugula neritina</name>
    <name type="common">Brown bryozoan</name>
    <name type="synonym">Sertularia neritina</name>
    <dbReference type="NCBI Taxonomy" id="10212"/>
    <lineage>
        <taxon>Eukaryota</taxon>
        <taxon>Metazoa</taxon>
        <taxon>Spiralia</taxon>
        <taxon>Lophotrochozoa</taxon>
        <taxon>Bryozoa</taxon>
        <taxon>Gymnolaemata</taxon>
        <taxon>Cheilostomatida</taxon>
        <taxon>Flustrina</taxon>
        <taxon>Buguloidea</taxon>
        <taxon>Bugulidae</taxon>
        <taxon>Bugula</taxon>
    </lineage>
</organism>
<dbReference type="PANTHER" id="PTHR22878">
    <property type="entry name" value="DYNEIN HEAVY CHAIN 6, AXONEMAL-LIKE-RELATED"/>
    <property type="match status" value="1"/>
</dbReference>
<sequence length="2248" mass="256792">MIVGKTQSAKSATWRMLQAACSQMHNDGDANYNVVKEYVLNPKSVSLGELYGEFDLSTNEWTDGILSSVMRVTCSDEKPEEKWITFDGPVDTLWIESMNSVMDDNKVLTLINGERIAMPEQVSLLFEQLPPLPQCLGVVWYIMNALDLGTQPFIDSWLEKKDKVLSEMLKQLFEKYLAKITDFKKKNCNELVPIAELNGVISLTRLFDALATTSNGVDSHDADNYGKMVELWFQYCIIWSICAPVDEEGRKKLDNYIREMEGTFPNKDSIYEYVVDPKNKCWVHWEEKLRSGWKYNPSLPFYRIIVPTVDTVRYNFLVSTLVDNFHPVMLVGPVGTGKTSVVSEVLNKVDPARYNVLTVNMSAQTTSNNVQDIIESRVEKRTKGVYVPLGGKKLLTFMDDFNMPAKDTFGSQPPLELIKLWLDYGFWYDRQKQTAKSIKDMFVVVAMGPPGGGRQAISRRLQSKFNLINMTFPSDSTIKRIFGTMINQKLQDFEEDVKPIGDLMTQGTLEVYQSVVTRFLPTPAKIHYLFNLRDISKIFQGLLRAHRNEHDTKLAMTRLWLHECFRVFSDRLIDTKDMEAFVNIISDKLGSLFDQTFHNICPSKQTPVFGDYISPDLIYEDIQNHEKLKKTMMEFLDEYNNSPGIVSMDLVLFKDAIEHHLKRLYFMAGVENKPTVFLFNDVQVVEEAFLEDINNILSSGEVPNLYKPDEFEEVRTALEEEVKKNGIEDTAQAVFAFLIERVRNNLHLVLCMSPVGEPFRNRIRQYPAFVNCTTIDWFSEWPQDALLEVAERYLEGMKVEESEEKLKPAIAKMFSIMHKSVSEYSQRMLDELKRHNYVTPTNYLELVSGYKSLLYDKKKELGDSRDKLKNGLFKIDETREKVEAMSIELEDAKVKVALFQKQCEEYLVVLVQQKREADEQQKSVTQTSLKIGEEEVKCQKMADLAQADLAEAMPALEEARKALEALNKKDISEVKAYGRPPTLVETVMQAVMILKGCDPSWAEAKRQLGDNNFIKSLVNFDKDNISDRVLKKIGQYCAMPDFLPETVGRVSGAAQSLCLWVRAMEMYGRIYRVVEPKKQRLEAATSQLREKQNMLADAKAKLAEVEKKMSELKEEYDNKLSQKEELRRKAEQTELMLERAGKLVSGLAGEKVRWEETVAILEEKIGYLVGDCLVASAFMSYMGPFLSNYRDELTKTKWLDEMQKLLIPYSPEFSFCEFMAKPTQVRDWNLQGLPSDAFSTENGIITTCGKRWPLMIDPQGQAIKWIKAMEAKRGLKVIDLQMSDYMRTLETCVQYGFPVVLQNVQERLDPSLDSILNKAIVKIGGALMIRLGDKEVEYNEDFRFYITTKLSNPHYAPEISTKTTLVNFAIKEQGLEAQLLGIVVKKESPELEKQKDDLVLKIAGGKKKLVELEDEILRLLNEAKGSLLDDEQLVNTLQVSKSTSQEVGEQLQIAEQTEIKIDNAREGYRPCASRASTLFFVLNDLGRIDPMYQFSLDSYIELFNLSIDKSQRSSKLEERIINLNEYHTFAVYRYTCRGLFEKHKLLFSFQICTKILESAGKLNMDEYNFFLRGGIVIDRENQMDNPCTGWLSDGAWDNITELDKLTNFHGIITSFEQYPRDWNVWYTSSEPETAGLPGEWDNACNELQRMLIVRSLRPDRVAFCATSFIVNNLGSKFTEPPVLDMSQVVEDSTTKTPLIFVLSPGVDPTSSLLQLAESTGMASRFHALSLGQGQAPIATRMIKEGVNEGNWVFLANCHLSLSWMPQLDKLVEQLQQQKTNPDFRLWLSSSPHPQFPISILQAGIKMTTEPPKGLKANLKRLYHLITEQQFARCQKQDKYRKLLFCLCFFHSVLLERRKFLMLGWNIPYDFNDSDFEVSENLLSIYLDEYEETPWDALKYLIAGINYGGHVTDDWDRRLLLTYINDLFKDDAIAAPFFKLSTLATYYVPKDGPLTAYKEYVSMLPGMDHPEAFGQHPNADITSQIQETRRMFDTLLSLQAASGATASADNREEKIERYNALLNEIRQSLQDLEKGIQGLVVMSSELEDIFTCLYDARVPPTWSQAYPSMKPLASWTRDLVMRMDQLEKWATTAHPPTIFWMSGFTFPTGFLTAILQTSARQNNVSVDLLSWEFTVLTVDDTNIMGPPKDGVYIKGLHLQGAGWDKKGSCLVEAEPMQLVCPIPTIHFKPVENKKKTQKGIYSCPCYYYPNRAGGSGRASFIVAVDLKTGEMTADHWTKRGTALLMSLDS</sequence>
<evidence type="ECO:0000256" key="12">
    <source>
        <dbReference type="ARBA" id="ARBA00023212"/>
    </source>
</evidence>
<dbReference type="FunFam" id="3.40.50.300:FF:004557">
    <property type="entry name" value="Predicted protein"/>
    <property type="match status" value="1"/>
</dbReference>
<dbReference type="GO" id="GO:0031514">
    <property type="term" value="C:motile cilium"/>
    <property type="evidence" value="ECO:0007669"/>
    <property type="project" value="UniProtKB-ARBA"/>
</dbReference>
<dbReference type="GO" id="GO:0051959">
    <property type="term" value="F:dynein light intermediate chain binding"/>
    <property type="evidence" value="ECO:0007669"/>
    <property type="project" value="InterPro"/>
</dbReference>
<proteinExistence type="inferred from homology"/>
<evidence type="ECO:0000259" key="22">
    <source>
        <dbReference type="Pfam" id="PF18198"/>
    </source>
</evidence>
<dbReference type="GO" id="GO:0005930">
    <property type="term" value="C:axoneme"/>
    <property type="evidence" value="ECO:0007669"/>
    <property type="project" value="UniProtKB-SubCell"/>
</dbReference>
<evidence type="ECO:0000256" key="2">
    <source>
        <dbReference type="ARBA" id="ARBA00008887"/>
    </source>
</evidence>
<comment type="subcellular location">
    <subcellularLocation>
        <location evidence="1">Cytoplasm</location>
        <location evidence="1">Cytoskeleton</location>
        <location evidence="1">Cilium axoneme</location>
    </subcellularLocation>
</comment>
<evidence type="ECO:0000256" key="14">
    <source>
        <dbReference type="SAM" id="Coils"/>
    </source>
</evidence>
<evidence type="ECO:0000313" key="25">
    <source>
        <dbReference type="Proteomes" id="UP000593567"/>
    </source>
</evidence>
<feature type="domain" description="Dynein heavy chain C-terminal" evidence="23">
    <location>
        <begin position="2014"/>
        <end position="2244"/>
    </location>
</feature>